<dbReference type="GeneID" id="83619304"/>
<reference evidence="2" key="1">
    <citation type="submission" date="2022-09" db="EMBL/GenBank/DDBJ databases">
        <title>The genome sequence of Rhodococcus aetherivorans N1.</title>
        <authorList>
            <person name="Jiang W."/>
        </authorList>
    </citation>
    <scope>NUCLEOTIDE SEQUENCE</scope>
    <source>
        <strain evidence="2">N1</strain>
    </source>
</reference>
<evidence type="ECO:0000313" key="2">
    <source>
        <dbReference type="EMBL" id="UYF94716.1"/>
    </source>
</evidence>
<evidence type="ECO:0000256" key="1">
    <source>
        <dbReference type="SAM" id="MobiDB-lite"/>
    </source>
</evidence>
<protein>
    <submittedName>
        <fullName evidence="2">CotH kinase family protein</fullName>
    </submittedName>
</protein>
<organism evidence="2 3">
    <name type="scientific">Rhodococcus aetherivorans</name>
    <dbReference type="NCBI Taxonomy" id="191292"/>
    <lineage>
        <taxon>Bacteria</taxon>
        <taxon>Bacillati</taxon>
        <taxon>Actinomycetota</taxon>
        <taxon>Actinomycetes</taxon>
        <taxon>Mycobacteriales</taxon>
        <taxon>Nocardiaceae</taxon>
        <taxon>Rhodococcus</taxon>
    </lineage>
</organism>
<keyword evidence="2" id="KW-0808">Transferase</keyword>
<dbReference type="AlphaFoldDB" id="A0AA46SE98"/>
<feature type="region of interest" description="Disordered" evidence="1">
    <location>
        <begin position="134"/>
        <end position="153"/>
    </location>
</feature>
<gene>
    <name evidence="2" type="ORF">OCS65_02765</name>
</gene>
<dbReference type="Proteomes" id="UP001163947">
    <property type="component" value="Chromosome"/>
</dbReference>
<dbReference type="InterPro" id="IPR014867">
    <property type="entry name" value="Spore_coat_CotH_CotH2/3/7"/>
</dbReference>
<dbReference type="RefSeq" id="WP_263508697.1">
    <property type="nucleotide sequence ID" value="NZ_CP106982.1"/>
</dbReference>
<name>A0AA46SE98_9NOCA</name>
<accession>A0AA46SE98</accession>
<feature type="region of interest" description="Disordered" evidence="1">
    <location>
        <begin position="396"/>
        <end position="416"/>
    </location>
</feature>
<dbReference type="EMBL" id="CP106982">
    <property type="protein sequence ID" value="UYF94716.1"/>
    <property type="molecule type" value="Genomic_DNA"/>
</dbReference>
<keyword evidence="2" id="KW-0418">Kinase</keyword>
<proteinExistence type="predicted"/>
<evidence type="ECO:0000313" key="3">
    <source>
        <dbReference type="Proteomes" id="UP001163947"/>
    </source>
</evidence>
<dbReference type="PANTHER" id="PTHR40050">
    <property type="entry name" value="INNER SPORE COAT PROTEIN H"/>
    <property type="match status" value="1"/>
</dbReference>
<sequence>MDDTPTAGQSPPRRRLRHRVPTSLRRHWKLLAVFVAFVTILATVFGATRIRPYITGDPTIIASEITDNITGTVDLFDASVPHELSVEITDAEYDEMITAFQSTGEKKWVTADVTIDGTLITDVSVRLKGNSTLMGVRGEDAGPGGEGFEPPEGMELPDGFDPAAMGGPGGMAQASEDDPTSLPLLISFDENAGGRAYQGMTEISVRPGSPVLNEAMALSLTAETGQPTQRYAYTVYSVNDSATTTRLLLEHPDDTYANSLFDSDGYLYKADASSRFEYIGDDQSDYADQFEQINAVGTGNLQPVVSFLKWLDSASDEEFGAHLSEWVDVDSFARYVATQNLLVNGDDMSGPGQNYYLWYDLQTGKLSVVSWDLNLAMQGDATTGPHDTVSMAPGAMGGPGQGEAGTAAADPGTMPQPRGMLPPGAAAPQGGQGAGRVQSGNSLKTRFLESDAFTQVYEDAYRDLHEQMYGSGRAIEVLDTLVSTVPVSDALPAASLQSSADSMRSWIEQRTAALAELRDS</sequence>
<dbReference type="Pfam" id="PF08757">
    <property type="entry name" value="CotH"/>
    <property type="match status" value="1"/>
</dbReference>
<dbReference type="GO" id="GO:0016301">
    <property type="term" value="F:kinase activity"/>
    <property type="evidence" value="ECO:0007669"/>
    <property type="project" value="UniProtKB-KW"/>
</dbReference>
<dbReference type="PANTHER" id="PTHR40050:SF1">
    <property type="entry name" value="INNER SPORE COAT PROTEIN H"/>
    <property type="match status" value="1"/>
</dbReference>